<dbReference type="Gene3D" id="6.20.50.80">
    <property type="match status" value="1"/>
</dbReference>
<keyword evidence="8" id="KW-0862">Zinc</keyword>
<keyword evidence="11" id="KW-0539">Nucleus</keyword>
<keyword evidence="4 14" id="KW-0240">DNA-directed RNA polymerase</keyword>
<dbReference type="PANTHER" id="PTHR48446:SF1">
    <property type="entry name" value="DNA-DIRECTED RNA POLYMERASE SUBUNIT BETA' N-TERMINAL SECTION"/>
    <property type="match status" value="1"/>
</dbReference>
<dbReference type="InterPro" id="IPR044893">
    <property type="entry name" value="RNA_pol_Rpb1_clamp_domain"/>
</dbReference>
<dbReference type="InterPro" id="IPR035697">
    <property type="entry name" value="RNAP_III_RPC1_N"/>
</dbReference>
<evidence type="ECO:0000256" key="13">
    <source>
        <dbReference type="ARBA" id="ARBA00058108"/>
    </source>
</evidence>
<accession>A0A7S4NGV3</accession>
<evidence type="ECO:0000256" key="5">
    <source>
        <dbReference type="ARBA" id="ARBA00022679"/>
    </source>
</evidence>
<evidence type="ECO:0000256" key="9">
    <source>
        <dbReference type="ARBA" id="ARBA00022842"/>
    </source>
</evidence>
<dbReference type="Pfam" id="PF00623">
    <property type="entry name" value="RNA_pol_Rpb1_2"/>
    <property type="match status" value="1"/>
</dbReference>
<dbReference type="SMART" id="SM00663">
    <property type="entry name" value="RPOLA_N"/>
    <property type="match status" value="1"/>
</dbReference>
<feature type="region of interest" description="Disordered" evidence="15">
    <location>
        <begin position="1"/>
        <end position="25"/>
    </location>
</feature>
<dbReference type="Gene3D" id="1.10.150.390">
    <property type="match status" value="1"/>
</dbReference>
<dbReference type="Gene3D" id="2.40.40.20">
    <property type="match status" value="1"/>
</dbReference>
<dbReference type="InterPro" id="IPR007081">
    <property type="entry name" value="RNA_pol_Rpb1_5"/>
</dbReference>
<dbReference type="EMBL" id="HBKQ01059094">
    <property type="protein sequence ID" value="CAE2285941.1"/>
    <property type="molecule type" value="Transcribed_RNA"/>
</dbReference>
<dbReference type="FunFam" id="4.10.860.120:FF:000004">
    <property type="entry name" value="DNA-directed RNA polymerase subunit"/>
    <property type="match status" value="1"/>
</dbReference>
<dbReference type="InterPro" id="IPR042102">
    <property type="entry name" value="RNA_pol_Rpb1_3_sf"/>
</dbReference>
<dbReference type="FunFam" id="2.40.40.20:FF:000019">
    <property type="entry name" value="DNA-directed RNA polymerase II subunit RPB1"/>
    <property type="match status" value="1"/>
</dbReference>
<evidence type="ECO:0000256" key="10">
    <source>
        <dbReference type="ARBA" id="ARBA00023163"/>
    </source>
</evidence>
<dbReference type="GO" id="GO:0006351">
    <property type="term" value="P:DNA-templated transcription"/>
    <property type="evidence" value="ECO:0007669"/>
    <property type="project" value="InterPro"/>
</dbReference>
<keyword evidence="10 14" id="KW-0804">Transcription</keyword>
<gene>
    <name evidence="17" type="ORF">OAUR00152_LOCUS40377</name>
</gene>
<evidence type="ECO:0000256" key="11">
    <source>
        <dbReference type="ARBA" id="ARBA00023242"/>
    </source>
</evidence>
<reference evidence="17" key="1">
    <citation type="submission" date="2021-01" db="EMBL/GenBank/DDBJ databases">
        <authorList>
            <person name="Corre E."/>
            <person name="Pelletier E."/>
            <person name="Niang G."/>
            <person name="Scheremetjew M."/>
            <person name="Finn R."/>
            <person name="Kale V."/>
            <person name="Holt S."/>
            <person name="Cochrane G."/>
            <person name="Meng A."/>
            <person name="Brown T."/>
            <person name="Cohen L."/>
        </authorList>
    </citation>
    <scope>NUCLEOTIDE SEQUENCE</scope>
    <source>
        <strain evidence="17">Isolate 1302-5</strain>
    </source>
</reference>
<dbReference type="GO" id="GO:0000428">
    <property type="term" value="C:DNA-directed RNA polymerase complex"/>
    <property type="evidence" value="ECO:0007669"/>
    <property type="project" value="UniProtKB-KW"/>
</dbReference>
<feature type="domain" description="RNA polymerase N-terminal" evidence="16">
    <location>
        <begin position="273"/>
        <end position="578"/>
    </location>
</feature>
<organism evidence="17">
    <name type="scientific">Odontella aurita</name>
    <dbReference type="NCBI Taxonomy" id="265563"/>
    <lineage>
        <taxon>Eukaryota</taxon>
        <taxon>Sar</taxon>
        <taxon>Stramenopiles</taxon>
        <taxon>Ochrophyta</taxon>
        <taxon>Bacillariophyta</taxon>
        <taxon>Mediophyceae</taxon>
        <taxon>Biddulphiophycidae</taxon>
        <taxon>Eupodiscales</taxon>
        <taxon>Odontellaceae</taxon>
        <taxon>Odontella</taxon>
    </lineage>
</organism>
<name>A0A7S4NGV3_9STRA</name>
<keyword evidence="5 14" id="KW-0808">Transferase</keyword>
<comment type="subunit">
    <text evidence="3">Component of the RNA polymerase III (Pol III) complex consisting of 17 subunits.</text>
</comment>
<dbReference type="Gene3D" id="1.10.132.30">
    <property type="match status" value="1"/>
</dbReference>
<dbReference type="PANTHER" id="PTHR48446">
    <property type="entry name" value="DNA-DIRECTED RNA POLYMERASE SUBUNIT BETA' N-TERMINAL SECTION"/>
    <property type="match status" value="1"/>
</dbReference>
<keyword evidence="7" id="KW-0479">Metal-binding</keyword>
<dbReference type="Pfam" id="PF05000">
    <property type="entry name" value="RNA_pol_Rpb1_4"/>
    <property type="match status" value="1"/>
</dbReference>
<dbReference type="InterPro" id="IPR000722">
    <property type="entry name" value="RNA_pol_asu"/>
</dbReference>
<dbReference type="CDD" id="cd02583">
    <property type="entry name" value="RNAP_III_RPC1_N"/>
    <property type="match status" value="1"/>
</dbReference>
<dbReference type="Pfam" id="PF04983">
    <property type="entry name" value="RNA_pol_Rpb1_3"/>
    <property type="match status" value="1"/>
</dbReference>
<evidence type="ECO:0000256" key="3">
    <source>
        <dbReference type="ARBA" id="ARBA00011206"/>
    </source>
</evidence>
<protein>
    <recommendedName>
        <fullName evidence="14">DNA-directed RNA polymerase subunit</fullName>
        <ecNumber evidence="14">2.7.7.6</ecNumber>
    </recommendedName>
</protein>
<dbReference type="Gene3D" id="1.10.274.100">
    <property type="entry name" value="RNA polymerase Rpb1, domain 3"/>
    <property type="match status" value="1"/>
</dbReference>
<evidence type="ECO:0000259" key="16">
    <source>
        <dbReference type="SMART" id="SM00663"/>
    </source>
</evidence>
<comment type="function">
    <text evidence="13">DNA-dependent RNA polymerase catalyzes the transcription of DNA into RNA using the four ribonucleoside triphosphates as substrates. Largest and catalytic core component of RNA polymerase III which synthesizes small RNAs, such as 5S rRNA and tRNAs. Forms the polymerase active center together with the second largest subunit. A single-stranded DNA template strand of the promoter is positioned within the central active site cleft of Pol III. A bridging helix emanates from RPC1 and crosses the cleft near the catalytic site and is thought to promote translocation of Pol III by acting as a ratchet that moves the RNA-DNA hybrid through the active site by switching from straight to bent conformations at each step of nucleotide addition.</text>
</comment>
<dbReference type="CDD" id="cd02736">
    <property type="entry name" value="RNAP_III_Rpc1_C"/>
    <property type="match status" value="1"/>
</dbReference>
<dbReference type="InterPro" id="IPR006592">
    <property type="entry name" value="RNA_pol_N"/>
</dbReference>
<evidence type="ECO:0000256" key="7">
    <source>
        <dbReference type="ARBA" id="ARBA00022723"/>
    </source>
</evidence>
<dbReference type="FunFam" id="1.10.274.100:FF:000008">
    <property type="entry name" value="DNA-directed RNA polymerase subunit"/>
    <property type="match status" value="1"/>
</dbReference>
<dbReference type="Pfam" id="PF04998">
    <property type="entry name" value="RNA_pol_Rpb1_5"/>
    <property type="match status" value="1"/>
</dbReference>
<proteinExistence type="inferred from homology"/>
<dbReference type="InterPro" id="IPR007083">
    <property type="entry name" value="RNA_pol_Rpb1_4"/>
</dbReference>
<dbReference type="GO" id="GO:0005634">
    <property type="term" value="C:nucleus"/>
    <property type="evidence" value="ECO:0007669"/>
    <property type="project" value="UniProtKB-SubCell"/>
</dbReference>
<dbReference type="Gene3D" id="4.10.860.120">
    <property type="entry name" value="RNA polymerase II, clamp domain"/>
    <property type="match status" value="1"/>
</dbReference>
<dbReference type="InterPro" id="IPR007066">
    <property type="entry name" value="RNA_pol_Rpb1_3"/>
</dbReference>
<evidence type="ECO:0000313" key="17">
    <source>
        <dbReference type="EMBL" id="CAE2285941.1"/>
    </source>
</evidence>
<dbReference type="Pfam" id="PF04997">
    <property type="entry name" value="RNA_pol_Rpb1_1"/>
    <property type="match status" value="1"/>
</dbReference>
<dbReference type="EC" id="2.7.7.6" evidence="14"/>
<dbReference type="GO" id="GO:0003677">
    <property type="term" value="F:DNA binding"/>
    <property type="evidence" value="ECO:0007669"/>
    <property type="project" value="InterPro"/>
</dbReference>
<evidence type="ECO:0000256" key="12">
    <source>
        <dbReference type="ARBA" id="ARBA00048552"/>
    </source>
</evidence>
<evidence type="ECO:0000256" key="15">
    <source>
        <dbReference type="SAM" id="MobiDB-lite"/>
    </source>
</evidence>
<evidence type="ECO:0000256" key="6">
    <source>
        <dbReference type="ARBA" id="ARBA00022695"/>
    </source>
</evidence>
<dbReference type="NCBIfam" id="NF006336">
    <property type="entry name" value="PRK08566.1"/>
    <property type="match status" value="1"/>
</dbReference>
<dbReference type="FunFam" id="3.30.1490.180:FF:000002">
    <property type="entry name" value="DNA-directed RNA polymerase subunit"/>
    <property type="match status" value="1"/>
</dbReference>
<dbReference type="InterPro" id="IPR015700">
    <property type="entry name" value="RPC1"/>
</dbReference>
<evidence type="ECO:0000256" key="1">
    <source>
        <dbReference type="ARBA" id="ARBA00004123"/>
    </source>
</evidence>
<dbReference type="Gene3D" id="3.30.1490.180">
    <property type="entry name" value="RNA polymerase ii"/>
    <property type="match status" value="1"/>
</dbReference>
<comment type="subcellular location">
    <subcellularLocation>
        <location evidence="1">Nucleus</location>
    </subcellularLocation>
</comment>
<evidence type="ECO:0000256" key="4">
    <source>
        <dbReference type="ARBA" id="ARBA00022478"/>
    </source>
</evidence>
<dbReference type="InterPro" id="IPR007080">
    <property type="entry name" value="RNA_pol_Rpb1_1"/>
</dbReference>
<dbReference type="SUPFAM" id="SSF64484">
    <property type="entry name" value="beta and beta-prime subunits of DNA dependent RNA-polymerase"/>
    <property type="match status" value="1"/>
</dbReference>
<dbReference type="GO" id="GO:0003899">
    <property type="term" value="F:DNA-directed RNA polymerase activity"/>
    <property type="evidence" value="ECO:0007669"/>
    <property type="project" value="UniProtKB-EC"/>
</dbReference>
<dbReference type="FunFam" id="1.10.150.390:FF:000004">
    <property type="entry name" value="DNA-directed RNA polymerase subunit"/>
    <property type="match status" value="1"/>
</dbReference>
<feature type="compositionally biased region" description="Gly residues" evidence="15">
    <location>
        <begin position="1"/>
        <end position="11"/>
    </location>
</feature>
<evidence type="ECO:0000256" key="14">
    <source>
        <dbReference type="RuleBase" id="RU004279"/>
    </source>
</evidence>
<dbReference type="Gene3D" id="6.10.250.2940">
    <property type="match status" value="1"/>
</dbReference>
<dbReference type="InterPro" id="IPR038120">
    <property type="entry name" value="Rpb1_funnel_sf"/>
</dbReference>
<evidence type="ECO:0000256" key="2">
    <source>
        <dbReference type="ARBA" id="ARBA00006460"/>
    </source>
</evidence>
<comment type="similarity">
    <text evidence="2 14">Belongs to the RNA polymerase beta' chain family.</text>
</comment>
<keyword evidence="9" id="KW-0460">Magnesium</keyword>
<sequence length="1438" mass="159423">MSGGRTNGWSGGPEEEDEDDPASCRGKRLVKEDLAPKKISHLQFGLLSSAEIQRLAEFQVYSRELFSMPSRAPATGGCLDPRLGISDKVSTCATCKRKLTDCAGHYGYIRLALPVFHIGFIKHTTNILQCICKTCSRVLLPDADRHSVLRRMRNPRTDVLAKAASFKKVIDKCKKARACPHCHASNGTVKKISGVPTLKIIHERYKGRHMEDEIDDLVHSLQNAMVSNGENIRTALKTATEDLLPTRVLELFKKIPDEDCEVMWIDPLIGRPENLILENLLVPPVPIRPSVAMDSGGGSNEDDLTVKLQEIIDVNVALELAMTRGPHTKTIVEEWDFLQMQVAQYINGEMPGLQRQPGQKPIRGLCQRLKGKQGRFRGNLSGKRVDFSARTVISPDPNVRVDQVVVPVHVAKIMTYPETVSRYNIEKLRARVRNGPDIHPGANLIRMSGKGSFAKSLAFGNRDRAAETLQIGDVVERHMEDGDVVLFNRQPSLHKMSIMAHRAKIMEWRTFRFNIQVCAPYNADFDGDEMNMHLPQTEEARAEAILLMGVHENLTTGRNGEPLVAASQDFLSVAYLLTQKDQFFTREKFCLLVSYFGDADEQVDVPTPAIVRPVPLWTGKQVFSAMIRPNNDVNVKVSFEMKEKNYAANLKRKHFCPNDGWVAFRNSELVSGNIAKKTIGDGSKTGLLYILNRDYGQGEAARVMDRFGKLCSRYFGGHKGFSIGISDVTPSPELTELKYNILSGGYKTADRNIEQYDAGTLELRPGCNLIQSLEEMLNGTLGKLRESAGQEAMKALPWSNTPRVMAECGSKGSPLNISQMISCVGQQAVGGNRIENGFVHRTLPHFEYHSLTPAAKGFVANSFYTGLTPTEFFFHTMGGREGLVDTAVKTAETGYMARRLMKALEDLSMQYDNSVRNSENVVVQFVYGDDSLNPQLMENNDRPVDFDRLRLNISQTLPCMDEEALSAEDLLATVEDALAEPKFQGLLPKGKLFHEEIRKFFEGKVKERNDMLADAGQDMTTGMVNQRMWNSCRFTRTQVDTVLERALTKYTKAYVEAGEAIGAMGAQSISEPGTQMTLKTFHFAGVSSMNVTLGVPRIKEIINASKLISTPIITARLVQNDNKVGARVVKAGIEKTTLGEIATCIKEVYAPNKTYISVQLDMDAIEQLKLEIDAYTVRTSILRGARGQTRPPVLRSLKETHVRVKKGSKSKLRVYIPDPSEKKANQPPLYFAMQALKVALPDVIVRGIPTVNRAVINEEDEDGKTTYHLLVEGYGLAEVMGSPGVDGRRTTTNHIIEVEYTLGVEAARTQISAEISYIMKAYGIGIDSRHLLLLSDVMTFKGEVLGITRFGVSKMRESVLMLASFEKTTDHLFDASVHGRSDAIVGVSECIIMGIPIPLGTGLFKLLKKANAPVRRKDPFATSGLLLGGSAMPTVMEQ</sequence>
<keyword evidence="6 14" id="KW-0548">Nucleotidyltransferase</keyword>
<dbReference type="GO" id="GO:0046872">
    <property type="term" value="F:metal ion binding"/>
    <property type="evidence" value="ECO:0007669"/>
    <property type="project" value="UniProtKB-KW"/>
</dbReference>
<evidence type="ECO:0000256" key="8">
    <source>
        <dbReference type="ARBA" id="ARBA00022833"/>
    </source>
</evidence>
<dbReference type="InterPro" id="IPR035698">
    <property type="entry name" value="RNAP_III_Rpc1_C"/>
</dbReference>
<comment type="catalytic activity">
    <reaction evidence="12 14">
        <text>RNA(n) + a ribonucleoside 5'-triphosphate = RNA(n+1) + diphosphate</text>
        <dbReference type="Rhea" id="RHEA:21248"/>
        <dbReference type="Rhea" id="RHEA-COMP:14527"/>
        <dbReference type="Rhea" id="RHEA-COMP:17342"/>
        <dbReference type="ChEBI" id="CHEBI:33019"/>
        <dbReference type="ChEBI" id="CHEBI:61557"/>
        <dbReference type="ChEBI" id="CHEBI:140395"/>
        <dbReference type="EC" id="2.7.7.6"/>
    </reaction>
</comment>